<evidence type="ECO:0000313" key="1">
    <source>
        <dbReference type="EMBL" id="KAF3506667.1"/>
    </source>
</evidence>
<proteinExistence type="predicted"/>
<organism evidence="1 2">
    <name type="scientific">Brassica cretica</name>
    <name type="common">Mustard</name>
    <dbReference type="NCBI Taxonomy" id="69181"/>
    <lineage>
        <taxon>Eukaryota</taxon>
        <taxon>Viridiplantae</taxon>
        <taxon>Streptophyta</taxon>
        <taxon>Embryophyta</taxon>
        <taxon>Tracheophyta</taxon>
        <taxon>Spermatophyta</taxon>
        <taxon>Magnoliopsida</taxon>
        <taxon>eudicotyledons</taxon>
        <taxon>Gunneridae</taxon>
        <taxon>Pentapetalae</taxon>
        <taxon>rosids</taxon>
        <taxon>malvids</taxon>
        <taxon>Brassicales</taxon>
        <taxon>Brassicaceae</taxon>
        <taxon>Brassiceae</taxon>
        <taxon>Brassica</taxon>
    </lineage>
</organism>
<gene>
    <name evidence="1" type="ORF">F2Q69_00004318</name>
</gene>
<evidence type="ECO:0000313" key="2">
    <source>
        <dbReference type="Proteomes" id="UP000712600"/>
    </source>
</evidence>
<dbReference type="Proteomes" id="UP000712600">
    <property type="component" value="Unassembled WGS sequence"/>
</dbReference>
<comment type="caution">
    <text evidence="1">The sequence shown here is derived from an EMBL/GenBank/DDBJ whole genome shotgun (WGS) entry which is preliminary data.</text>
</comment>
<reference evidence="1" key="1">
    <citation type="submission" date="2019-12" db="EMBL/GenBank/DDBJ databases">
        <title>Genome sequencing and annotation of Brassica cretica.</title>
        <authorList>
            <person name="Studholme D.J."/>
            <person name="Sarris P."/>
        </authorList>
    </citation>
    <scope>NUCLEOTIDE SEQUENCE</scope>
    <source>
        <strain evidence="1">PFS-109/04</strain>
        <tissue evidence="1">Leaf</tissue>
    </source>
</reference>
<sequence>MVAFRPAPPVLPNRGFLLPRSWEVEGYPQLAMHLVGAFHQGFGLRKPYLRVQLDCPESRNQVFYRCGLLWSRAGICSWPSPLRFPPVLRGRPRVFLVRPTFSKRRQTFPSSGLVSRCRQ</sequence>
<dbReference type="AlphaFoldDB" id="A0A8S9P086"/>
<protein>
    <submittedName>
        <fullName evidence="1">Uncharacterized protein</fullName>
    </submittedName>
</protein>
<dbReference type="EMBL" id="QGKX02001521">
    <property type="protein sequence ID" value="KAF3506667.1"/>
    <property type="molecule type" value="Genomic_DNA"/>
</dbReference>
<accession>A0A8S9P086</accession>
<name>A0A8S9P086_BRACR</name>